<dbReference type="AlphaFoldDB" id="A0A178D1B9"/>
<evidence type="ECO:0000256" key="2">
    <source>
        <dbReference type="ARBA" id="ARBA00022692"/>
    </source>
</evidence>
<evidence type="ECO:0000256" key="5">
    <source>
        <dbReference type="SAM" id="Phobius"/>
    </source>
</evidence>
<dbReference type="EMBL" id="LVCJ01000031">
    <property type="protein sequence ID" value="OAL35292.1"/>
    <property type="molecule type" value="Genomic_DNA"/>
</dbReference>
<keyword evidence="7" id="KW-1185">Reference proteome</keyword>
<keyword evidence="4 5" id="KW-0472">Membrane</keyword>
<feature type="transmembrane region" description="Helical" evidence="5">
    <location>
        <begin position="26"/>
        <end position="49"/>
    </location>
</feature>
<accession>A0A178D1B9</accession>
<feature type="transmembrane region" description="Helical" evidence="5">
    <location>
        <begin position="88"/>
        <end position="107"/>
    </location>
</feature>
<feature type="transmembrane region" description="Helical" evidence="5">
    <location>
        <begin position="186"/>
        <end position="204"/>
    </location>
</feature>
<dbReference type="Gene3D" id="1.20.1250.20">
    <property type="entry name" value="MFS general substrate transporter like domains"/>
    <property type="match status" value="1"/>
</dbReference>
<dbReference type="GeneID" id="34588760"/>
<feature type="transmembrane region" description="Helical" evidence="5">
    <location>
        <begin position="325"/>
        <end position="351"/>
    </location>
</feature>
<keyword evidence="2 5" id="KW-0812">Transmembrane</keyword>
<evidence type="ECO:0000256" key="3">
    <source>
        <dbReference type="ARBA" id="ARBA00022989"/>
    </source>
</evidence>
<feature type="transmembrane region" description="Helical" evidence="5">
    <location>
        <begin position="113"/>
        <end position="134"/>
    </location>
</feature>
<dbReference type="PANTHER" id="PTHR23294">
    <property type="entry name" value="ET TRANSLATION PRODUCT-RELATED"/>
    <property type="match status" value="1"/>
</dbReference>
<evidence type="ECO:0008006" key="8">
    <source>
        <dbReference type="Google" id="ProtNLM"/>
    </source>
</evidence>
<dbReference type="PANTHER" id="PTHR23294:SF59">
    <property type="entry name" value="UNC93-LIKE PROTEIN C922.05C"/>
    <property type="match status" value="1"/>
</dbReference>
<dbReference type="Proteomes" id="UP000185904">
    <property type="component" value="Unassembled WGS sequence"/>
</dbReference>
<keyword evidence="3 5" id="KW-1133">Transmembrane helix</keyword>
<organism evidence="6 7">
    <name type="scientific">Fonsecaea nubica</name>
    <dbReference type="NCBI Taxonomy" id="856822"/>
    <lineage>
        <taxon>Eukaryota</taxon>
        <taxon>Fungi</taxon>
        <taxon>Dikarya</taxon>
        <taxon>Ascomycota</taxon>
        <taxon>Pezizomycotina</taxon>
        <taxon>Eurotiomycetes</taxon>
        <taxon>Chaetothyriomycetidae</taxon>
        <taxon>Chaetothyriales</taxon>
        <taxon>Herpotrichiellaceae</taxon>
        <taxon>Fonsecaea</taxon>
    </lineage>
</organism>
<evidence type="ECO:0000256" key="4">
    <source>
        <dbReference type="ARBA" id="ARBA00023136"/>
    </source>
</evidence>
<dbReference type="InterPro" id="IPR036259">
    <property type="entry name" value="MFS_trans_sf"/>
</dbReference>
<evidence type="ECO:0000313" key="7">
    <source>
        <dbReference type="Proteomes" id="UP000185904"/>
    </source>
</evidence>
<feature type="transmembrane region" description="Helical" evidence="5">
    <location>
        <begin position="155"/>
        <end position="174"/>
    </location>
</feature>
<reference evidence="6 7" key="1">
    <citation type="submission" date="2016-03" db="EMBL/GenBank/DDBJ databases">
        <title>The draft genome sequence of Fonsecaea nubica causative agent of cutaneous subcutaneous infection in human host.</title>
        <authorList>
            <person name="Costa F."/>
            <person name="Sybren D.H."/>
            <person name="Raittz R.T."/>
            <person name="Weiss V.A."/>
            <person name="Leao A.C."/>
            <person name="Gomes R."/>
            <person name="De Souza E.M."/>
            <person name="Pedrosa F.O."/>
            <person name="Steffens M.B."/>
            <person name="Bombassaro A."/>
            <person name="Tadra-Sfeir M.Z."/>
            <person name="Moreno L.F."/>
            <person name="Najafzadeh M.J."/>
            <person name="Felipe M.S."/>
            <person name="Teixeira M."/>
            <person name="Sun J."/>
            <person name="Xi L."/>
            <person name="Castro M.A."/>
            <person name="Vicente V.A."/>
        </authorList>
    </citation>
    <scope>NUCLEOTIDE SEQUENCE [LARGE SCALE GENOMIC DNA]</scope>
    <source>
        <strain evidence="6 7">CBS 269.64</strain>
    </source>
</reference>
<dbReference type="OrthoDB" id="196103at2759"/>
<comment type="subcellular location">
    <subcellularLocation>
        <location evidence="1">Membrane</location>
        <topology evidence="1">Multi-pass membrane protein</topology>
    </subcellularLocation>
</comment>
<gene>
    <name evidence="6" type="ORF">AYO20_05343</name>
</gene>
<comment type="caution">
    <text evidence="6">The sequence shown here is derived from an EMBL/GenBank/DDBJ whole genome shotgun (WGS) entry which is preliminary data.</text>
</comment>
<feature type="transmembrane region" description="Helical" evidence="5">
    <location>
        <begin position="363"/>
        <end position="384"/>
    </location>
</feature>
<proteinExistence type="predicted"/>
<dbReference type="InterPro" id="IPR051617">
    <property type="entry name" value="UNC-93-like_regulator"/>
</dbReference>
<feature type="transmembrane region" description="Helical" evidence="5">
    <location>
        <begin position="283"/>
        <end position="305"/>
    </location>
</feature>
<dbReference type="SUPFAM" id="SSF103473">
    <property type="entry name" value="MFS general substrate transporter"/>
    <property type="match status" value="1"/>
</dbReference>
<evidence type="ECO:0000256" key="1">
    <source>
        <dbReference type="ARBA" id="ARBA00004141"/>
    </source>
</evidence>
<feature type="transmembrane region" description="Helical" evidence="5">
    <location>
        <begin position="61"/>
        <end position="81"/>
    </location>
</feature>
<protein>
    <recommendedName>
        <fullName evidence="8">Major facilitator superfamily (MFS) profile domain-containing protein</fullName>
    </recommendedName>
</protein>
<dbReference type="GO" id="GO:0016020">
    <property type="term" value="C:membrane"/>
    <property type="evidence" value="ECO:0007669"/>
    <property type="project" value="UniProtKB-SubCell"/>
</dbReference>
<dbReference type="RefSeq" id="XP_022500304.1">
    <property type="nucleotide sequence ID" value="XM_022643637.1"/>
</dbReference>
<evidence type="ECO:0000313" key="6">
    <source>
        <dbReference type="EMBL" id="OAL35292.1"/>
    </source>
</evidence>
<sequence length="460" mass="50505">MAESVASGQAVTKLSWFRLNNPSVQIILSAACIALNPGIYLALALLGAGGGQPSSATMANIANATAYGVFALSAPITGSILNKVGPRIFLVVACTGYPIFSGSLWYYLEHGHLWFPVVAAVYQGLAGTSLWTSAVYMCNGYAEEHSKAFWRSVQWIFNMLGAAIGASVGLGITWDSIVLGVPKSVYITFVILQCSIASFGHVRFRDSIRVMGKLLCEWRTLLLLPVMFSPEFFFPFQANINAYAFNLRTRNLNTLLNTLFQFPVTAIHTWIIDRCAKSRRRRLFVGVTVNCVWVTGAYIAQSIWLNSWDFNWKIPGPEIDCTDKAYRGAVVVYLFYAAQYGMFQSLVLYVLGSFTNDPVKTAAYGGMYTGVLSAGAAVSFGINASLLPFENVNGEFFAISTLCRPILYFVVWKTATETSYGTEEDVIVPVHIRQEMGIGDDVVVHDRSEKLSNSLKETAV</sequence>
<name>A0A178D1B9_9EURO</name>